<comment type="catalytic activity">
    <reaction evidence="1 9">
        <text>a ribonucleoside 5'-phosphate + H2O = a ribonucleoside + phosphate</text>
        <dbReference type="Rhea" id="RHEA:12484"/>
        <dbReference type="ChEBI" id="CHEBI:15377"/>
        <dbReference type="ChEBI" id="CHEBI:18254"/>
        <dbReference type="ChEBI" id="CHEBI:43474"/>
        <dbReference type="ChEBI" id="CHEBI:58043"/>
        <dbReference type="EC" id="3.1.3.5"/>
    </reaction>
</comment>
<keyword evidence="6 9" id="KW-0479">Metal-binding</keyword>
<evidence type="ECO:0000256" key="6">
    <source>
        <dbReference type="ARBA" id="ARBA00022723"/>
    </source>
</evidence>
<dbReference type="GO" id="GO:0000166">
    <property type="term" value="F:nucleotide binding"/>
    <property type="evidence" value="ECO:0007669"/>
    <property type="project" value="UniProtKB-KW"/>
</dbReference>
<dbReference type="FunFam" id="3.40.1210.10:FF:000001">
    <property type="entry name" value="5'/3'-nucleotidase SurE"/>
    <property type="match status" value="1"/>
</dbReference>
<organism evidence="11 12">
    <name type="scientific">Ancylomarina euxinus</name>
    <dbReference type="NCBI Taxonomy" id="2283627"/>
    <lineage>
        <taxon>Bacteria</taxon>
        <taxon>Pseudomonadati</taxon>
        <taxon>Bacteroidota</taxon>
        <taxon>Bacteroidia</taxon>
        <taxon>Marinilabiliales</taxon>
        <taxon>Marinifilaceae</taxon>
        <taxon>Ancylomarina</taxon>
    </lineage>
</organism>
<dbReference type="Gene3D" id="3.40.1210.10">
    <property type="entry name" value="Survival protein SurE-like phosphatase/nucleotidase"/>
    <property type="match status" value="1"/>
</dbReference>
<comment type="cofactor">
    <cofactor evidence="9">
        <name>a divalent metal cation</name>
        <dbReference type="ChEBI" id="CHEBI:60240"/>
    </cofactor>
    <text evidence="9">Binds 1 divalent metal cation per subunit.</text>
</comment>
<dbReference type="HAMAP" id="MF_00060">
    <property type="entry name" value="SurE"/>
    <property type="match status" value="1"/>
</dbReference>
<feature type="binding site" evidence="9">
    <location>
        <position position="46"/>
    </location>
    <ligand>
        <name>a divalent metal cation</name>
        <dbReference type="ChEBI" id="CHEBI:60240"/>
    </ligand>
</feature>
<feature type="binding site" evidence="9">
    <location>
        <position position="16"/>
    </location>
    <ligand>
        <name>a divalent metal cation</name>
        <dbReference type="ChEBI" id="CHEBI:60240"/>
    </ligand>
</feature>
<evidence type="ECO:0000256" key="9">
    <source>
        <dbReference type="HAMAP-Rule" id="MF_00060"/>
    </source>
</evidence>
<evidence type="ECO:0000256" key="2">
    <source>
        <dbReference type="ARBA" id="ARBA00001946"/>
    </source>
</evidence>
<dbReference type="InterPro" id="IPR030048">
    <property type="entry name" value="SurE"/>
</dbReference>
<feature type="domain" description="Survival protein SurE-like phosphatase/nucleotidase" evidence="10">
    <location>
        <begin position="10"/>
        <end position="192"/>
    </location>
</feature>
<feature type="binding site" evidence="9">
    <location>
        <position position="102"/>
    </location>
    <ligand>
        <name>a divalent metal cation</name>
        <dbReference type="ChEBI" id="CHEBI:60240"/>
    </ligand>
</feature>
<dbReference type="RefSeq" id="WP_125029506.1">
    <property type="nucleotide sequence ID" value="NZ_JAPXVP010000002.1"/>
</dbReference>
<dbReference type="AlphaFoldDB" id="A0A425Y6X2"/>
<reference evidence="11 12" key="1">
    <citation type="submission" date="2018-07" db="EMBL/GenBank/DDBJ databases">
        <title>Draft genome sequence of Ancylomarina sp. M1P.</title>
        <authorList>
            <person name="Yadav S."/>
            <person name="Villanueva L."/>
            <person name="Damste J.S.S."/>
        </authorList>
    </citation>
    <scope>NUCLEOTIDE SEQUENCE [LARGE SCALE GENOMIC DNA]</scope>
    <source>
        <strain evidence="11 12">M1P</strain>
    </source>
</reference>
<evidence type="ECO:0000313" key="12">
    <source>
        <dbReference type="Proteomes" id="UP000285794"/>
    </source>
</evidence>
<dbReference type="InterPro" id="IPR002828">
    <property type="entry name" value="SurE-like_Pase/nucleotidase"/>
</dbReference>
<comment type="function">
    <text evidence="9">Nucleotidase that shows phosphatase activity on nucleoside 5'-monophosphates.</text>
</comment>
<evidence type="ECO:0000256" key="7">
    <source>
        <dbReference type="ARBA" id="ARBA00022741"/>
    </source>
</evidence>
<comment type="subcellular location">
    <subcellularLocation>
        <location evidence="3 9">Cytoplasm</location>
    </subcellularLocation>
</comment>
<dbReference type="GO" id="GO:0005737">
    <property type="term" value="C:cytoplasm"/>
    <property type="evidence" value="ECO:0007669"/>
    <property type="project" value="UniProtKB-SubCell"/>
</dbReference>
<dbReference type="NCBIfam" id="NF001490">
    <property type="entry name" value="PRK00346.1-4"/>
    <property type="match status" value="1"/>
</dbReference>
<name>A0A425Y6X2_9BACT</name>
<evidence type="ECO:0000256" key="4">
    <source>
        <dbReference type="ARBA" id="ARBA00011062"/>
    </source>
</evidence>
<keyword evidence="5 9" id="KW-0963">Cytoplasm</keyword>
<feature type="binding site" evidence="9">
    <location>
        <position position="15"/>
    </location>
    <ligand>
        <name>a divalent metal cation</name>
        <dbReference type="ChEBI" id="CHEBI:60240"/>
    </ligand>
</feature>
<keyword evidence="8 9" id="KW-0378">Hydrolase</keyword>
<dbReference type="Pfam" id="PF01975">
    <property type="entry name" value="SurE"/>
    <property type="match status" value="1"/>
</dbReference>
<evidence type="ECO:0000256" key="3">
    <source>
        <dbReference type="ARBA" id="ARBA00004496"/>
    </source>
</evidence>
<dbReference type="NCBIfam" id="NF001492">
    <property type="entry name" value="PRK00346.2-2"/>
    <property type="match status" value="1"/>
</dbReference>
<dbReference type="NCBIfam" id="TIGR00087">
    <property type="entry name" value="surE"/>
    <property type="match status" value="1"/>
</dbReference>
<dbReference type="SUPFAM" id="SSF64167">
    <property type="entry name" value="SurE-like"/>
    <property type="match status" value="1"/>
</dbReference>
<dbReference type="InterPro" id="IPR036523">
    <property type="entry name" value="SurE-like_sf"/>
</dbReference>
<protein>
    <recommendedName>
        <fullName evidence="9">5'-nucleotidase SurE</fullName>
        <ecNumber evidence="9">3.1.3.5</ecNumber>
    </recommendedName>
    <alternativeName>
        <fullName evidence="9">Nucleoside 5'-monophosphate phosphohydrolase</fullName>
    </alternativeName>
</protein>
<sequence length="260" mass="28663">MNHINTKPLILVTNDDGVNAKGITALYEMVKGFGEIYIVAPNRANSGKSNSITVEVPIRIRKIKDQDDLKVFSCKGTPVDCVKLALNKIVPRQPDFVVSGINHGANTSVSVLYSGTMGATIEGCLAGIPSLGFSLDSFDGKADFSQCIKYGRKIFENVVKNGLPRSICLNVNFPDGDIKGVRVCRQADGMWKEEFDHRKDPFGGDYYWLTGHFKNAEPQAEDTDESAIKEGYASVVPTQIDMTAHHVLENLKTWDYEVID</sequence>
<dbReference type="PANTHER" id="PTHR30457:SF0">
    <property type="entry name" value="PHOSPHATASE, PUTATIVE (AFU_ORTHOLOGUE AFUA_4G01070)-RELATED"/>
    <property type="match status" value="1"/>
</dbReference>
<comment type="caution">
    <text evidence="11">The sequence shown here is derived from an EMBL/GenBank/DDBJ whole genome shotgun (WGS) entry which is preliminary data.</text>
</comment>
<dbReference type="EMBL" id="QQWG01000002">
    <property type="protein sequence ID" value="RRG24196.1"/>
    <property type="molecule type" value="Genomic_DNA"/>
</dbReference>
<keyword evidence="7 9" id="KW-0547">Nucleotide-binding</keyword>
<dbReference type="GO" id="GO:0046872">
    <property type="term" value="F:metal ion binding"/>
    <property type="evidence" value="ECO:0007669"/>
    <property type="project" value="UniProtKB-UniRule"/>
</dbReference>
<evidence type="ECO:0000256" key="5">
    <source>
        <dbReference type="ARBA" id="ARBA00022490"/>
    </source>
</evidence>
<gene>
    <name evidence="9" type="primary">surE</name>
    <name evidence="11" type="ORF">DWB61_03530</name>
</gene>
<evidence type="ECO:0000256" key="8">
    <source>
        <dbReference type="ARBA" id="ARBA00022801"/>
    </source>
</evidence>
<dbReference type="OrthoDB" id="9780815at2"/>
<accession>A0A425Y6X2</accession>
<evidence type="ECO:0000259" key="10">
    <source>
        <dbReference type="Pfam" id="PF01975"/>
    </source>
</evidence>
<dbReference type="PANTHER" id="PTHR30457">
    <property type="entry name" value="5'-NUCLEOTIDASE SURE"/>
    <property type="match status" value="1"/>
</dbReference>
<dbReference type="GO" id="GO:0008253">
    <property type="term" value="F:5'-nucleotidase activity"/>
    <property type="evidence" value="ECO:0007669"/>
    <property type="project" value="UniProtKB-UniRule"/>
</dbReference>
<comment type="similarity">
    <text evidence="4 9">Belongs to the SurE nucleotidase family.</text>
</comment>
<keyword evidence="12" id="KW-1185">Reference proteome</keyword>
<dbReference type="EC" id="3.1.3.5" evidence="9"/>
<evidence type="ECO:0000256" key="1">
    <source>
        <dbReference type="ARBA" id="ARBA00000815"/>
    </source>
</evidence>
<comment type="cofactor">
    <cofactor evidence="2">
        <name>Mg(2+)</name>
        <dbReference type="ChEBI" id="CHEBI:18420"/>
    </cofactor>
</comment>
<proteinExistence type="inferred from homology"/>
<evidence type="ECO:0000313" key="11">
    <source>
        <dbReference type="EMBL" id="RRG24196.1"/>
    </source>
</evidence>
<dbReference type="Proteomes" id="UP000285794">
    <property type="component" value="Unassembled WGS sequence"/>
</dbReference>